<organism evidence="3 4">
    <name type="scientific">Salinarimonas soli</name>
    <dbReference type="NCBI Taxonomy" id="1638099"/>
    <lineage>
        <taxon>Bacteria</taxon>
        <taxon>Pseudomonadati</taxon>
        <taxon>Pseudomonadota</taxon>
        <taxon>Alphaproteobacteria</taxon>
        <taxon>Hyphomicrobiales</taxon>
        <taxon>Salinarimonadaceae</taxon>
        <taxon>Salinarimonas</taxon>
    </lineage>
</organism>
<accession>A0A5B2V8E8</accession>
<evidence type="ECO:0000313" key="4">
    <source>
        <dbReference type="Proteomes" id="UP000323142"/>
    </source>
</evidence>
<sequence>MSTNPHAQTGPSAEAMARRLEELRAMGDPPGFDPAYGEPAAPAAEPPPSRMGRALVVGGVVLASALIAIPVRSLLFEDPAPVASARGPDAERIAGPFEVADAPPPTAEAEVAPPTTTAAAAPPDTALAAEAAPVAIEAVASSGDLPIVAIVETPRREPVAMAEAPAAAEPPAAESPAAILAEVRVPEIDPPPALDVALTVAPPAETPAAAEPVIVAALEPVAIEPVVAVEIPPAEIVPAQAMAEAAAPVPPEVAPEASATAPATLAVALAEPAPEAPPAVVARVEAAPAVPEPSAPVPAPLPAPVAVPAPVAQAPALDMPETTGNTARGHPHRTRTAALGSPSLAPATPPAPPMPAVEASLPPDQADDVDDAWLLSRARGLIEQGDISGARLVLEHALHAGSSRAAFHLAETYDPRILASWRALGIRGDAKRARELYAKASERGIAGSRERLLGLK</sequence>
<protein>
    <recommendedName>
        <fullName evidence="5">Tetratricopeptide repeat protein</fullName>
    </recommendedName>
</protein>
<evidence type="ECO:0000256" key="1">
    <source>
        <dbReference type="SAM" id="MobiDB-lite"/>
    </source>
</evidence>
<reference evidence="3 4" key="2">
    <citation type="submission" date="2019-09" db="EMBL/GenBank/DDBJ databases">
        <authorList>
            <person name="Jin C."/>
        </authorList>
    </citation>
    <scope>NUCLEOTIDE SEQUENCE [LARGE SCALE GENOMIC DNA]</scope>
    <source>
        <strain evidence="3 4">BN140002</strain>
    </source>
</reference>
<reference evidence="3 4" key="1">
    <citation type="submission" date="2019-09" db="EMBL/GenBank/DDBJ databases">
        <title>Salinarimonas rosea gen. nov., sp. nov., a new member of the a-2 subgroup of the Proteobacteria.</title>
        <authorList>
            <person name="Liu J."/>
        </authorList>
    </citation>
    <scope>NUCLEOTIDE SEQUENCE [LARGE SCALE GENOMIC DNA]</scope>
    <source>
        <strain evidence="3 4">BN140002</strain>
    </source>
</reference>
<dbReference type="Proteomes" id="UP000323142">
    <property type="component" value="Unassembled WGS sequence"/>
</dbReference>
<feature type="compositionally biased region" description="Low complexity" evidence="1">
    <location>
        <begin position="336"/>
        <end position="346"/>
    </location>
</feature>
<feature type="region of interest" description="Disordered" evidence="1">
    <location>
        <begin position="316"/>
        <end position="363"/>
    </location>
</feature>
<dbReference type="AlphaFoldDB" id="A0A5B2V8E8"/>
<evidence type="ECO:0000256" key="2">
    <source>
        <dbReference type="SAM" id="Phobius"/>
    </source>
</evidence>
<keyword evidence="2" id="KW-1133">Transmembrane helix</keyword>
<comment type="caution">
    <text evidence="3">The sequence shown here is derived from an EMBL/GenBank/DDBJ whole genome shotgun (WGS) entry which is preliminary data.</text>
</comment>
<dbReference type="RefSeq" id="WP_149820168.1">
    <property type="nucleotide sequence ID" value="NZ_VUOA01000033.1"/>
</dbReference>
<dbReference type="OrthoDB" id="8003401at2"/>
<feature type="compositionally biased region" description="Basic and acidic residues" evidence="1">
    <location>
        <begin position="16"/>
        <end position="25"/>
    </location>
</feature>
<name>A0A5B2V8E8_9HYPH</name>
<feature type="transmembrane region" description="Helical" evidence="2">
    <location>
        <begin position="54"/>
        <end position="75"/>
    </location>
</feature>
<gene>
    <name evidence="3" type="ORF">F0L46_18235</name>
</gene>
<feature type="compositionally biased region" description="Polar residues" evidence="1">
    <location>
        <begin position="1"/>
        <end position="11"/>
    </location>
</feature>
<keyword evidence="2" id="KW-0812">Transmembrane</keyword>
<dbReference type="EMBL" id="VUOA01000033">
    <property type="protein sequence ID" value="KAA2235763.1"/>
    <property type="molecule type" value="Genomic_DNA"/>
</dbReference>
<evidence type="ECO:0000313" key="3">
    <source>
        <dbReference type="EMBL" id="KAA2235763.1"/>
    </source>
</evidence>
<feature type="region of interest" description="Disordered" evidence="1">
    <location>
        <begin position="1"/>
        <end position="48"/>
    </location>
</feature>
<keyword evidence="2" id="KW-0472">Membrane</keyword>
<feature type="compositionally biased region" description="Low complexity" evidence="1">
    <location>
        <begin position="34"/>
        <end position="43"/>
    </location>
</feature>
<evidence type="ECO:0008006" key="5">
    <source>
        <dbReference type="Google" id="ProtNLM"/>
    </source>
</evidence>
<proteinExistence type="predicted"/>
<keyword evidence="4" id="KW-1185">Reference proteome</keyword>